<comment type="caution">
    <text evidence="1">The sequence shown here is derived from an EMBL/GenBank/DDBJ whole genome shotgun (WGS) entry which is preliminary data.</text>
</comment>
<organism evidence="1">
    <name type="scientific">marine sediment metagenome</name>
    <dbReference type="NCBI Taxonomy" id="412755"/>
    <lineage>
        <taxon>unclassified sequences</taxon>
        <taxon>metagenomes</taxon>
        <taxon>ecological metagenomes</taxon>
    </lineage>
</organism>
<sequence>CDVFAMKVCNFSRGAQDFLTKNPFIFIDQDKLKGLILAEQDYPLSSEEVQSLLKTYHIPGVDYLVIVSPQGFTQQAEKFASSHLIQKLRLVSMQADTVFKRFPFIPRSGNHIDSGEEKMMDKGK</sequence>
<gene>
    <name evidence="1" type="ORF">S12H4_33739</name>
</gene>
<proteinExistence type="predicted"/>
<reference evidence="1" key="1">
    <citation type="journal article" date="2014" name="Front. Microbiol.">
        <title>High frequency of phylogenetically diverse reductive dehalogenase-homologous genes in deep subseafloor sedimentary metagenomes.</title>
        <authorList>
            <person name="Kawai M."/>
            <person name="Futagami T."/>
            <person name="Toyoda A."/>
            <person name="Takaki Y."/>
            <person name="Nishi S."/>
            <person name="Hori S."/>
            <person name="Arai W."/>
            <person name="Tsubouchi T."/>
            <person name="Morono Y."/>
            <person name="Uchiyama I."/>
            <person name="Ito T."/>
            <person name="Fujiyama A."/>
            <person name="Inagaki F."/>
            <person name="Takami H."/>
        </authorList>
    </citation>
    <scope>NUCLEOTIDE SEQUENCE</scope>
    <source>
        <strain evidence="1">Expedition CK06-06</strain>
    </source>
</reference>
<accession>X1V707</accession>
<evidence type="ECO:0000313" key="1">
    <source>
        <dbReference type="EMBL" id="GAJ00675.1"/>
    </source>
</evidence>
<name>X1V707_9ZZZZ</name>
<dbReference type="AlphaFoldDB" id="X1V707"/>
<dbReference type="EMBL" id="BARW01019913">
    <property type="protein sequence ID" value="GAJ00675.1"/>
    <property type="molecule type" value="Genomic_DNA"/>
</dbReference>
<evidence type="ECO:0008006" key="2">
    <source>
        <dbReference type="Google" id="ProtNLM"/>
    </source>
</evidence>
<protein>
    <recommendedName>
        <fullName evidence="2">Restriction endonuclease type IV Mrr domain-containing protein</fullName>
    </recommendedName>
</protein>
<feature type="non-terminal residue" evidence="1">
    <location>
        <position position="1"/>
    </location>
</feature>